<dbReference type="Proteomes" id="UP000604825">
    <property type="component" value="Unassembled WGS sequence"/>
</dbReference>
<sequence>MDPQRYQERSGIQLASGHRHCQSQEIVASHGGQGLLHKDYIEQFLRVHQIDVFNLPFQGAPRLQSPEVLILFFFTKSILVRTFIWLEMHSKLSHLNQSIRSIKADYKYVEQKEHGNVMLILKLKHFGFGMKPCLQNWIYGLGRYEHTVSDGVAKISTVGYQRASRNQNGKLNGIRGKHCWDRKKANCKTYGIDVPTK</sequence>
<name>A0A811S6Y6_9POAL</name>
<keyword evidence="2" id="KW-1185">Reference proteome</keyword>
<evidence type="ECO:0000313" key="2">
    <source>
        <dbReference type="Proteomes" id="UP000604825"/>
    </source>
</evidence>
<evidence type="ECO:0000313" key="1">
    <source>
        <dbReference type="EMBL" id="CAD6336648.1"/>
    </source>
</evidence>
<dbReference type="AlphaFoldDB" id="A0A811S6Y6"/>
<gene>
    <name evidence="1" type="ORF">NCGR_LOCUS60746</name>
</gene>
<accession>A0A811S6Y6</accession>
<proteinExistence type="predicted"/>
<comment type="caution">
    <text evidence="1">The sequence shown here is derived from an EMBL/GenBank/DDBJ whole genome shotgun (WGS) entry which is preliminary data.</text>
</comment>
<protein>
    <submittedName>
        <fullName evidence="1">Uncharacterized protein</fullName>
    </submittedName>
</protein>
<dbReference type="EMBL" id="CAJGYO010000018">
    <property type="protein sequence ID" value="CAD6336648.1"/>
    <property type="molecule type" value="Genomic_DNA"/>
</dbReference>
<reference evidence="1" key="1">
    <citation type="submission" date="2020-10" db="EMBL/GenBank/DDBJ databases">
        <authorList>
            <person name="Han B."/>
            <person name="Lu T."/>
            <person name="Zhao Q."/>
            <person name="Huang X."/>
            <person name="Zhao Y."/>
        </authorList>
    </citation>
    <scope>NUCLEOTIDE SEQUENCE</scope>
</reference>
<organism evidence="1 2">
    <name type="scientific">Miscanthus lutarioriparius</name>
    <dbReference type="NCBI Taxonomy" id="422564"/>
    <lineage>
        <taxon>Eukaryota</taxon>
        <taxon>Viridiplantae</taxon>
        <taxon>Streptophyta</taxon>
        <taxon>Embryophyta</taxon>
        <taxon>Tracheophyta</taxon>
        <taxon>Spermatophyta</taxon>
        <taxon>Magnoliopsida</taxon>
        <taxon>Liliopsida</taxon>
        <taxon>Poales</taxon>
        <taxon>Poaceae</taxon>
        <taxon>PACMAD clade</taxon>
        <taxon>Panicoideae</taxon>
        <taxon>Andropogonodae</taxon>
        <taxon>Andropogoneae</taxon>
        <taxon>Saccharinae</taxon>
        <taxon>Miscanthus</taxon>
    </lineage>
</organism>